<protein>
    <recommendedName>
        <fullName evidence="3">PEGA domain-containing protein</fullName>
    </recommendedName>
</protein>
<reference evidence="4 5" key="1">
    <citation type="submission" date="2018-08" db="EMBL/GenBank/DDBJ databases">
        <title>Complete genome sequencing of Blastochloris tepida GI.</title>
        <authorList>
            <person name="Tsukatani Y."/>
            <person name="Mori H."/>
        </authorList>
    </citation>
    <scope>NUCLEOTIDE SEQUENCE [LARGE SCALE GENOMIC DNA]</scope>
    <source>
        <strain evidence="4 5">GI</strain>
    </source>
</reference>
<dbReference type="Proteomes" id="UP000266934">
    <property type="component" value="Chromosome"/>
</dbReference>
<evidence type="ECO:0000259" key="3">
    <source>
        <dbReference type="Pfam" id="PF08308"/>
    </source>
</evidence>
<accession>A0A348G2B1</accession>
<name>A0A348G2B1_9HYPH</name>
<dbReference type="InterPro" id="IPR013229">
    <property type="entry name" value="PEGA"/>
</dbReference>
<dbReference type="AlphaFoldDB" id="A0A348G2B1"/>
<feature type="compositionally biased region" description="Basic residues" evidence="1">
    <location>
        <begin position="127"/>
        <end position="138"/>
    </location>
</feature>
<dbReference type="Pfam" id="PF08308">
    <property type="entry name" value="PEGA"/>
    <property type="match status" value="1"/>
</dbReference>
<feature type="chain" id="PRO_5016601653" description="PEGA domain-containing protein" evidence="2">
    <location>
        <begin position="29"/>
        <end position="138"/>
    </location>
</feature>
<dbReference type="EMBL" id="AP018907">
    <property type="protein sequence ID" value="BBF93694.1"/>
    <property type="molecule type" value="Genomic_DNA"/>
</dbReference>
<keyword evidence="5" id="KW-1185">Reference proteome</keyword>
<evidence type="ECO:0000313" key="4">
    <source>
        <dbReference type="EMBL" id="BBF93694.1"/>
    </source>
</evidence>
<evidence type="ECO:0000313" key="5">
    <source>
        <dbReference type="Proteomes" id="UP000266934"/>
    </source>
</evidence>
<evidence type="ECO:0000256" key="2">
    <source>
        <dbReference type="SAM" id="SignalP"/>
    </source>
</evidence>
<feature type="region of interest" description="Disordered" evidence="1">
    <location>
        <begin position="106"/>
        <end position="138"/>
    </location>
</feature>
<proteinExistence type="predicted"/>
<evidence type="ECO:0000256" key="1">
    <source>
        <dbReference type="SAM" id="MobiDB-lite"/>
    </source>
</evidence>
<sequence length="138" mass="13602">MTACSGGNGMRIGAVVVAAAALALGGCAGTGSDFDIFGSSATELQVTSEPAGAQVQVSTGESCAATPCTIKVPPGAEQYVVTVSKAGFLDQSVEVGWVASAGSDSASMMQPQLAPNPVSVTLEPAPAKKKKKSKANAN</sequence>
<dbReference type="KEGG" id="blag:BLTE_23790"/>
<keyword evidence="2" id="KW-0732">Signal</keyword>
<organism evidence="4 5">
    <name type="scientific">Blastochloris tepida</name>
    <dbReference type="NCBI Taxonomy" id="2233851"/>
    <lineage>
        <taxon>Bacteria</taxon>
        <taxon>Pseudomonadati</taxon>
        <taxon>Pseudomonadota</taxon>
        <taxon>Alphaproteobacteria</taxon>
        <taxon>Hyphomicrobiales</taxon>
        <taxon>Blastochloridaceae</taxon>
        <taxon>Blastochloris</taxon>
    </lineage>
</organism>
<gene>
    <name evidence="4" type="ORF">BLTE_23790</name>
</gene>
<feature type="domain" description="PEGA" evidence="3">
    <location>
        <begin position="43"/>
        <end position="92"/>
    </location>
</feature>
<feature type="signal peptide" evidence="2">
    <location>
        <begin position="1"/>
        <end position="28"/>
    </location>
</feature>